<proteinExistence type="inferred from homology"/>
<dbReference type="Pfam" id="PF00593">
    <property type="entry name" value="TonB_dep_Rec_b-barrel"/>
    <property type="match status" value="1"/>
</dbReference>
<evidence type="ECO:0000313" key="13">
    <source>
        <dbReference type="Proteomes" id="UP000004110"/>
    </source>
</evidence>
<dbReference type="Pfam" id="PF07715">
    <property type="entry name" value="Plug"/>
    <property type="match status" value="1"/>
</dbReference>
<evidence type="ECO:0000256" key="4">
    <source>
        <dbReference type="ARBA" id="ARBA00022692"/>
    </source>
</evidence>
<evidence type="ECO:0000256" key="7">
    <source>
        <dbReference type="ARBA" id="ARBA00023237"/>
    </source>
</evidence>
<evidence type="ECO:0000313" key="12">
    <source>
        <dbReference type="EMBL" id="EDO55065.1"/>
    </source>
</evidence>
<evidence type="ECO:0000256" key="8">
    <source>
        <dbReference type="PROSITE-ProRule" id="PRU01360"/>
    </source>
</evidence>
<evidence type="ECO:0000259" key="11">
    <source>
        <dbReference type="Pfam" id="PF07715"/>
    </source>
</evidence>
<keyword evidence="2 8" id="KW-0813">Transport</keyword>
<organism evidence="12 13">
    <name type="scientific">Bacteroides uniformis (strain ATCC 8492 / DSM 6597 / CCUG 4942 / CIP 103695 / JCM 5828 / KCTC 5204 / NCTC 13054 / VPI 0061)</name>
    <dbReference type="NCBI Taxonomy" id="411479"/>
    <lineage>
        <taxon>Bacteria</taxon>
        <taxon>Pseudomonadati</taxon>
        <taxon>Bacteroidota</taxon>
        <taxon>Bacteroidia</taxon>
        <taxon>Bacteroidales</taxon>
        <taxon>Bacteroidaceae</taxon>
        <taxon>Bacteroides</taxon>
    </lineage>
</organism>
<reference evidence="12" key="1">
    <citation type="submission" date="2007-06" db="EMBL/GenBank/DDBJ databases">
        <authorList>
            <person name="Fulton L."/>
            <person name="Clifton S."/>
            <person name="Fulton B."/>
            <person name="Xu J."/>
            <person name="Minx P."/>
            <person name="Pepin K.H."/>
            <person name="Johnson M."/>
            <person name="Thiruvilangam P."/>
            <person name="Bhonagiri V."/>
            <person name="Nash W.E."/>
            <person name="Mardis E.R."/>
            <person name="Wilson R.K."/>
        </authorList>
    </citation>
    <scope>NUCLEOTIDE SEQUENCE [LARGE SCALE GENOMIC DNA]</scope>
    <source>
        <strain evidence="12">ATCC 8492</strain>
    </source>
</reference>
<keyword evidence="4 8" id="KW-0812">Transmembrane</keyword>
<dbReference type="InterPro" id="IPR012910">
    <property type="entry name" value="Plug_dom"/>
</dbReference>
<name>A0ABC9NEA0_BACUC</name>
<evidence type="ECO:0000256" key="3">
    <source>
        <dbReference type="ARBA" id="ARBA00022452"/>
    </source>
</evidence>
<dbReference type="Gene3D" id="2.40.170.20">
    <property type="entry name" value="TonB-dependent receptor, beta-barrel domain"/>
    <property type="match status" value="1"/>
</dbReference>
<dbReference type="EMBL" id="AAYH02000039">
    <property type="protein sequence ID" value="EDO55065.1"/>
    <property type="molecule type" value="Genomic_DNA"/>
</dbReference>
<dbReference type="Gene3D" id="2.60.40.1120">
    <property type="entry name" value="Carboxypeptidase-like, regulatory domain"/>
    <property type="match status" value="1"/>
</dbReference>
<dbReference type="InterPro" id="IPR037066">
    <property type="entry name" value="Plug_dom_sf"/>
</dbReference>
<evidence type="ECO:0000256" key="9">
    <source>
        <dbReference type="RuleBase" id="RU003357"/>
    </source>
</evidence>
<dbReference type="GO" id="GO:0009279">
    <property type="term" value="C:cell outer membrane"/>
    <property type="evidence" value="ECO:0007669"/>
    <property type="project" value="UniProtKB-SubCell"/>
</dbReference>
<dbReference type="InterPro" id="IPR023996">
    <property type="entry name" value="TonB-dep_OMP_SusC/RagA"/>
</dbReference>
<reference evidence="12" key="2">
    <citation type="submission" date="2013-11" db="EMBL/GenBank/DDBJ databases">
        <title>Draft genome sequence of Bacteroides uniformis (ATCC 8492).</title>
        <authorList>
            <person name="Sudarsanam P."/>
            <person name="Ley R."/>
            <person name="Guruge J."/>
            <person name="Turnbaugh P.J."/>
            <person name="Mahowald M."/>
            <person name="Liep D."/>
            <person name="Gordon J."/>
        </authorList>
    </citation>
    <scope>NUCLEOTIDE SEQUENCE</scope>
    <source>
        <strain evidence="12">ATCC 8492</strain>
    </source>
</reference>
<protein>
    <submittedName>
        <fullName evidence="12">TonB-linked outer membrane protein, SusC/RagA family</fullName>
    </submittedName>
</protein>
<dbReference type="InterPro" id="IPR039426">
    <property type="entry name" value="TonB-dep_rcpt-like"/>
</dbReference>
<comment type="similarity">
    <text evidence="8 9">Belongs to the TonB-dependent receptor family.</text>
</comment>
<evidence type="ECO:0000259" key="10">
    <source>
        <dbReference type="Pfam" id="PF00593"/>
    </source>
</evidence>
<evidence type="ECO:0000256" key="1">
    <source>
        <dbReference type="ARBA" id="ARBA00004571"/>
    </source>
</evidence>
<keyword evidence="3 8" id="KW-1134">Transmembrane beta strand</keyword>
<dbReference type="InterPro" id="IPR000531">
    <property type="entry name" value="Beta-barrel_TonB"/>
</dbReference>
<keyword evidence="7 8" id="KW-0998">Cell outer membrane</keyword>
<dbReference type="Proteomes" id="UP000004110">
    <property type="component" value="Unassembled WGS sequence"/>
</dbReference>
<dbReference type="AlphaFoldDB" id="A0ABC9NEA0"/>
<evidence type="ECO:0000256" key="6">
    <source>
        <dbReference type="ARBA" id="ARBA00023136"/>
    </source>
</evidence>
<dbReference type="Pfam" id="PF13715">
    <property type="entry name" value="CarbopepD_reg_2"/>
    <property type="match status" value="1"/>
</dbReference>
<evidence type="ECO:0000256" key="2">
    <source>
        <dbReference type="ARBA" id="ARBA00022448"/>
    </source>
</evidence>
<dbReference type="InterPro" id="IPR023997">
    <property type="entry name" value="TonB-dep_OMP_SusC/RagA_CS"/>
</dbReference>
<keyword evidence="5 9" id="KW-0798">TonB box</keyword>
<dbReference type="InterPro" id="IPR008969">
    <property type="entry name" value="CarboxyPept-like_regulatory"/>
</dbReference>
<accession>A0ABC9NEA0</accession>
<dbReference type="SUPFAM" id="SSF56935">
    <property type="entry name" value="Porins"/>
    <property type="match status" value="1"/>
</dbReference>
<dbReference type="NCBIfam" id="TIGR04056">
    <property type="entry name" value="OMP_RagA_SusC"/>
    <property type="match status" value="1"/>
</dbReference>
<dbReference type="SUPFAM" id="SSF49464">
    <property type="entry name" value="Carboxypeptidase regulatory domain-like"/>
    <property type="match status" value="1"/>
</dbReference>
<keyword evidence="6 8" id="KW-0472">Membrane</keyword>
<sequence>MQNWFIINFKLIDMLKSISLRLCTLIVLLFVGILSFAQQVQVKGTVVEKSSGESIIGASVMEVGSNSNGTITDIDGNFTLSVTSGATLSVSYIGYKTVTVKAQPTLRIELTEDSQLIDEVVVTGYMSEKKASLTGSVAVVKMKDVADIPTGNVLSSLQGRVAGMNITTDGTPGGGNTSTLVRGKSSFRNDANSPLYVIDGVMTRENISSILSSNDVESIQVLKDAASASIYGAQAANGVIIITTKRAKKGETRVDFDMSLTLQTYQCGFDMLNADEWGQVYWSAYKYANNGATPSSEIYGNGATPQLQDYIGLNGAKVHAVDTDWRDVVYRTALMQNYSATLSKGSDNGAFSLALNYLDHDGLVENTNFQRINTRISSNYHYLDNRLRIGENVAINRWTQTLSPAGVDENAIKQHPAKTVYDENGNYNDAINDVLGDAPNMARLLENEKQNKHDYWRIFGNAFLEIEPIKNLVLKTNFGMNYYDETNKTFEPAWARDEVNKLTQSSNKRLDWVWTNTVTYSKAFGKNNLTALLGTEAKKNHSESMFGYGTGLAVEDEDYIYLDGVTAGKNVGAGASNYGMVSYFGKVNYDYEGRYLASVTVRRDASSRLAKGNNVDYFPSVSAGWRISSEKFMEATKNWLADLKLRASWGINGNDIIDNEAPYTKYLISLKDASYNMNGDGTTLAPGGYKVRSTNPDLKWESTRQLNIGVDAAFLNGRLSASLDYFDKKTSDMLVEKPYIAVIGEGGYCWYNGGTMNNKGFEMALTWNDKVKDFQYNVAFNLSYYKNEVTELSEEIYYTYGGGNGVDKTLVGQPFGSWMGFKTDGVFRTQQEVDEYKSKYNVQFGAPGVGRIKYVDADGNGTIDTNDRVWLGSDNPKVIAGLNLGASWKGFDLSMFFNGMIRDAYNNSKYYTDLFQCWTGNHSTRLLDAMHAYENFEKTGVYNSSVPALTTLNSNNEHEVSEFYIENGSYIKLKSLTLGYTLPKAALDKMKMRHARIYFQAQNLFTITGYTGADPEGLGYPYPLPRTFSLGLSFGF</sequence>
<dbReference type="NCBIfam" id="TIGR04057">
    <property type="entry name" value="SusC_RagA_signa"/>
    <property type="match status" value="1"/>
</dbReference>
<keyword evidence="13" id="KW-1185">Reference proteome</keyword>
<comment type="subcellular location">
    <subcellularLocation>
        <location evidence="1 8">Cell outer membrane</location>
        <topology evidence="1 8">Multi-pass membrane protein</topology>
    </subcellularLocation>
</comment>
<dbReference type="Gene3D" id="2.170.130.10">
    <property type="entry name" value="TonB-dependent receptor, plug domain"/>
    <property type="match status" value="1"/>
</dbReference>
<feature type="domain" description="TonB-dependent receptor-like beta-barrel" evidence="10">
    <location>
        <begin position="436"/>
        <end position="1004"/>
    </location>
</feature>
<feature type="domain" description="TonB-dependent receptor plug" evidence="11">
    <location>
        <begin position="130"/>
        <end position="239"/>
    </location>
</feature>
<dbReference type="InterPro" id="IPR036942">
    <property type="entry name" value="Beta-barrel_TonB_sf"/>
</dbReference>
<evidence type="ECO:0000256" key="5">
    <source>
        <dbReference type="ARBA" id="ARBA00023077"/>
    </source>
</evidence>
<comment type="caution">
    <text evidence="12">The sequence shown here is derived from an EMBL/GenBank/DDBJ whole genome shotgun (WGS) entry which is preliminary data.</text>
</comment>
<dbReference type="PROSITE" id="PS52016">
    <property type="entry name" value="TONB_DEPENDENT_REC_3"/>
    <property type="match status" value="1"/>
</dbReference>
<gene>
    <name evidence="12" type="ORF">BACUNI_01153</name>
</gene>